<sequence length="250" mass="27983">MVANGTSDIVALTCDCYSHHGSMPLPPGLSNAGIAYRFVVGFNRESRKGWILQVSFYLRQKKRRRRPFGFSPAAASLPHEEDSKYRGAEVEDDKDDLEREAEESEAAWQQTLAAFKEQALKMQRVSQEAHDLYSKKAMVILRDTSEKLKIQAEKAQYDLSIAAKELGREGKQYLASAAENLPNSVKDIVEAFSSPTDDLSDISNFEIIQKRKFFSPVALKGQAVIAGIISLREIRLLLQRPSFRLDGGIS</sequence>
<evidence type="ECO:0000313" key="1">
    <source>
        <dbReference type="EMBL" id="KAI4341880.1"/>
    </source>
</evidence>
<dbReference type="Proteomes" id="UP001057402">
    <property type="component" value="Chromosome 7"/>
</dbReference>
<proteinExistence type="predicted"/>
<dbReference type="EMBL" id="CM042886">
    <property type="protein sequence ID" value="KAI4341880.1"/>
    <property type="molecule type" value="Genomic_DNA"/>
</dbReference>
<evidence type="ECO:0000313" key="2">
    <source>
        <dbReference type="Proteomes" id="UP001057402"/>
    </source>
</evidence>
<protein>
    <submittedName>
        <fullName evidence="1">Uncharacterized protein</fullName>
    </submittedName>
</protein>
<gene>
    <name evidence="1" type="ORF">MLD38_026552</name>
</gene>
<keyword evidence="2" id="KW-1185">Reference proteome</keyword>
<organism evidence="1 2">
    <name type="scientific">Melastoma candidum</name>
    <dbReference type="NCBI Taxonomy" id="119954"/>
    <lineage>
        <taxon>Eukaryota</taxon>
        <taxon>Viridiplantae</taxon>
        <taxon>Streptophyta</taxon>
        <taxon>Embryophyta</taxon>
        <taxon>Tracheophyta</taxon>
        <taxon>Spermatophyta</taxon>
        <taxon>Magnoliopsida</taxon>
        <taxon>eudicotyledons</taxon>
        <taxon>Gunneridae</taxon>
        <taxon>Pentapetalae</taxon>
        <taxon>rosids</taxon>
        <taxon>malvids</taxon>
        <taxon>Myrtales</taxon>
        <taxon>Melastomataceae</taxon>
        <taxon>Melastomatoideae</taxon>
        <taxon>Melastomateae</taxon>
        <taxon>Melastoma</taxon>
    </lineage>
</organism>
<reference evidence="2" key="1">
    <citation type="journal article" date="2023" name="Front. Plant Sci.">
        <title>Chromosomal-level genome assembly of Melastoma candidum provides insights into trichome evolution.</title>
        <authorList>
            <person name="Zhong Y."/>
            <person name="Wu W."/>
            <person name="Sun C."/>
            <person name="Zou P."/>
            <person name="Liu Y."/>
            <person name="Dai S."/>
            <person name="Zhou R."/>
        </authorList>
    </citation>
    <scope>NUCLEOTIDE SEQUENCE [LARGE SCALE GENOMIC DNA]</scope>
</reference>
<accession>A0ACB9NZV1</accession>
<comment type="caution">
    <text evidence="1">The sequence shown here is derived from an EMBL/GenBank/DDBJ whole genome shotgun (WGS) entry which is preliminary data.</text>
</comment>
<name>A0ACB9NZV1_9MYRT</name>